<dbReference type="STRING" id="3469.A0A4Y7J9S0"/>
<proteinExistence type="predicted"/>
<evidence type="ECO:0000313" key="9">
    <source>
        <dbReference type="Proteomes" id="UP000316621"/>
    </source>
</evidence>
<accession>A0A4Y7J9S0</accession>
<dbReference type="SUPFAM" id="SSF118290">
    <property type="entry name" value="WRKY DNA-binding domain"/>
    <property type="match status" value="1"/>
</dbReference>
<feature type="region of interest" description="Disordered" evidence="6">
    <location>
        <begin position="171"/>
        <end position="190"/>
    </location>
</feature>
<dbReference type="InterPro" id="IPR018872">
    <property type="entry name" value="Zn-cluster-dom"/>
</dbReference>
<dbReference type="Pfam" id="PF10533">
    <property type="entry name" value="Plant_zn_clust"/>
    <property type="match status" value="1"/>
</dbReference>
<dbReference type="GO" id="GO:0003700">
    <property type="term" value="F:DNA-binding transcription factor activity"/>
    <property type="evidence" value="ECO:0007669"/>
    <property type="project" value="InterPro"/>
</dbReference>
<dbReference type="GO" id="GO:0005634">
    <property type="term" value="C:nucleus"/>
    <property type="evidence" value="ECO:0007669"/>
    <property type="project" value="UniProtKB-SubCell"/>
</dbReference>
<dbReference type="Gramene" id="RZC56681">
    <property type="protein sequence ID" value="RZC56681"/>
    <property type="gene ID" value="C5167_015549"/>
</dbReference>
<dbReference type="InterPro" id="IPR036576">
    <property type="entry name" value="WRKY_dom_sf"/>
</dbReference>
<feature type="region of interest" description="Disordered" evidence="6">
    <location>
        <begin position="337"/>
        <end position="363"/>
    </location>
</feature>
<evidence type="ECO:0000256" key="5">
    <source>
        <dbReference type="ARBA" id="ARBA00023242"/>
    </source>
</evidence>
<gene>
    <name evidence="8" type="ORF">C5167_015549</name>
</gene>
<dbReference type="EMBL" id="CM010717">
    <property type="protein sequence ID" value="RZC56681.1"/>
    <property type="molecule type" value="Genomic_DNA"/>
</dbReference>
<dbReference type="AlphaFoldDB" id="A0A4Y7J9S0"/>
<dbReference type="OMA" id="AQDDPKM"/>
<dbReference type="FunFam" id="2.20.25.80:FF:000004">
    <property type="entry name" value="WRKY transcription factor 65"/>
    <property type="match status" value="1"/>
</dbReference>
<reference evidence="8 9" key="1">
    <citation type="journal article" date="2018" name="Science">
        <title>The opium poppy genome and morphinan production.</title>
        <authorList>
            <person name="Guo L."/>
            <person name="Winzer T."/>
            <person name="Yang X."/>
            <person name="Li Y."/>
            <person name="Ning Z."/>
            <person name="He Z."/>
            <person name="Teodor R."/>
            <person name="Lu Y."/>
            <person name="Bowser T.A."/>
            <person name="Graham I.A."/>
            <person name="Ye K."/>
        </authorList>
    </citation>
    <scope>NUCLEOTIDE SEQUENCE [LARGE SCALE GENOMIC DNA]</scope>
    <source>
        <strain evidence="9">cv. HN1</strain>
        <tissue evidence="8">Leaves</tissue>
    </source>
</reference>
<dbReference type="SMART" id="SM00774">
    <property type="entry name" value="WRKY"/>
    <property type="match status" value="1"/>
</dbReference>
<dbReference type="GO" id="GO:0043565">
    <property type="term" value="F:sequence-specific DNA binding"/>
    <property type="evidence" value="ECO:0007669"/>
    <property type="project" value="InterPro"/>
</dbReference>
<evidence type="ECO:0000256" key="6">
    <source>
        <dbReference type="SAM" id="MobiDB-lite"/>
    </source>
</evidence>
<feature type="compositionally biased region" description="Low complexity" evidence="6">
    <location>
        <begin position="343"/>
        <end position="363"/>
    </location>
</feature>
<dbReference type="Proteomes" id="UP000316621">
    <property type="component" value="Chromosome 3"/>
</dbReference>
<dbReference type="Gene3D" id="2.20.25.80">
    <property type="entry name" value="WRKY domain"/>
    <property type="match status" value="1"/>
</dbReference>
<evidence type="ECO:0000313" key="8">
    <source>
        <dbReference type="EMBL" id="RZC56681.1"/>
    </source>
</evidence>
<evidence type="ECO:0000256" key="3">
    <source>
        <dbReference type="ARBA" id="ARBA00023125"/>
    </source>
</evidence>
<evidence type="ECO:0000256" key="4">
    <source>
        <dbReference type="ARBA" id="ARBA00023163"/>
    </source>
</evidence>
<organism evidence="8 9">
    <name type="scientific">Papaver somniferum</name>
    <name type="common">Opium poppy</name>
    <dbReference type="NCBI Taxonomy" id="3469"/>
    <lineage>
        <taxon>Eukaryota</taxon>
        <taxon>Viridiplantae</taxon>
        <taxon>Streptophyta</taxon>
        <taxon>Embryophyta</taxon>
        <taxon>Tracheophyta</taxon>
        <taxon>Spermatophyta</taxon>
        <taxon>Magnoliopsida</taxon>
        <taxon>Ranunculales</taxon>
        <taxon>Papaveraceae</taxon>
        <taxon>Papaveroideae</taxon>
        <taxon>Papaver</taxon>
    </lineage>
</organism>
<keyword evidence="9" id="KW-1185">Reference proteome</keyword>
<name>A0A4Y7J9S0_PAPSO</name>
<dbReference type="PANTHER" id="PTHR31282">
    <property type="entry name" value="WRKY TRANSCRIPTION FACTOR 21-RELATED"/>
    <property type="match status" value="1"/>
</dbReference>
<evidence type="ECO:0000256" key="1">
    <source>
        <dbReference type="ARBA" id="ARBA00004123"/>
    </source>
</evidence>
<comment type="subcellular location">
    <subcellularLocation>
        <location evidence="1">Nucleus</location>
    </subcellularLocation>
</comment>
<keyword evidence="5" id="KW-0539">Nucleus</keyword>
<dbReference type="PROSITE" id="PS50811">
    <property type="entry name" value="WRKY"/>
    <property type="match status" value="1"/>
</dbReference>
<feature type="region of interest" description="Disordered" evidence="6">
    <location>
        <begin position="241"/>
        <end position="263"/>
    </location>
</feature>
<feature type="domain" description="WRKY" evidence="7">
    <location>
        <begin position="278"/>
        <end position="344"/>
    </location>
</feature>
<evidence type="ECO:0000259" key="7">
    <source>
        <dbReference type="PROSITE" id="PS50811"/>
    </source>
</evidence>
<evidence type="ECO:0000256" key="2">
    <source>
        <dbReference type="ARBA" id="ARBA00023015"/>
    </source>
</evidence>
<dbReference type="InterPro" id="IPR044810">
    <property type="entry name" value="WRKY_plant"/>
</dbReference>
<keyword evidence="3" id="KW-0238">DNA-binding</keyword>
<sequence length="378" mass="41542">MAVDLFGYSKMDEQIQLQEAAAAGLRGMEHILRIMQTQQQLQQQKQQQAQEIDCREITDFTVSKFKKVISVLNRTGHARFRKAPTTSTSSSMATPFFNQIQNQNHSQTLISSNPSFSLNPTATITPVRHQNQALIPMIQPIQSQSQSIQSQHQSLTLDFTKPNKLINSSSYKSMSCDTSPPNSNTVTTTSSSFMSTITTGDGSVSNGKLFAPPAAAPAVSAGKPPLSSSYRKKCHGHHDHCGDSGKYSVSSNGSRCHCSKQRKSRVKKTIRVPAISSKMADIPPDEYSWRKYGQKPIKGSPYPRGYYKCSSLRGCPARKHVERAQDDPSMLIVTYEGEHRHSQNSSNNNATNNNNNSSKVNEPSGVIVAANMVLESAC</sequence>
<dbReference type="Pfam" id="PF03106">
    <property type="entry name" value="WRKY"/>
    <property type="match status" value="1"/>
</dbReference>
<protein>
    <recommendedName>
        <fullName evidence="7">WRKY domain-containing protein</fullName>
    </recommendedName>
</protein>
<dbReference type="OrthoDB" id="777189at2759"/>
<dbReference type="InterPro" id="IPR003657">
    <property type="entry name" value="WRKY_dom"/>
</dbReference>
<keyword evidence="2" id="KW-0805">Transcription regulation</keyword>
<keyword evidence="4" id="KW-0804">Transcription</keyword>
<feature type="compositionally biased region" description="Low complexity" evidence="6">
    <location>
        <begin position="178"/>
        <end position="190"/>
    </location>
</feature>